<comment type="similarity">
    <text evidence="1 3">Belongs to the bacterial flagellin family.</text>
</comment>
<evidence type="ECO:0000256" key="3">
    <source>
        <dbReference type="RuleBase" id="RU362073"/>
    </source>
</evidence>
<evidence type="ECO:0000256" key="1">
    <source>
        <dbReference type="ARBA" id="ARBA00005709"/>
    </source>
</evidence>
<evidence type="ECO:0000259" key="4">
    <source>
        <dbReference type="Pfam" id="PF00669"/>
    </source>
</evidence>
<keyword evidence="6" id="KW-0282">Flagellum</keyword>
<evidence type="ECO:0000256" key="2">
    <source>
        <dbReference type="ARBA" id="ARBA00023143"/>
    </source>
</evidence>
<feature type="domain" description="Flagellin C-terminal" evidence="5">
    <location>
        <begin position="273"/>
        <end position="357"/>
    </location>
</feature>
<dbReference type="PRINTS" id="PR00207">
    <property type="entry name" value="FLAGELLIN"/>
</dbReference>
<dbReference type="PANTHER" id="PTHR42792">
    <property type="entry name" value="FLAGELLIN"/>
    <property type="match status" value="1"/>
</dbReference>
<evidence type="ECO:0000313" key="7">
    <source>
        <dbReference type="Proteomes" id="UP000199391"/>
    </source>
</evidence>
<accession>A0A1I7IVQ8</accession>
<dbReference type="STRING" id="1035707.SAMN05216552_100979"/>
<dbReference type="PANTHER" id="PTHR42792:SF2">
    <property type="entry name" value="FLAGELLIN"/>
    <property type="match status" value="1"/>
</dbReference>
<keyword evidence="6" id="KW-0969">Cilium</keyword>
<dbReference type="Pfam" id="PF00700">
    <property type="entry name" value="Flagellin_C"/>
    <property type="match status" value="1"/>
</dbReference>
<evidence type="ECO:0000313" key="6">
    <source>
        <dbReference type="EMBL" id="SFU76988.1"/>
    </source>
</evidence>
<evidence type="ECO:0000259" key="5">
    <source>
        <dbReference type="Pfam" id="PF00700"/>
    </source>
</evidence>
<comment type="function">
    <text evidence="3">Flagellin is the subunit protein which polymerizes to form the filaments of bacterial flagella.</text>
</comment>
<dbReference type="GO" id="GO:0005576">
    <property type="term" value="C:extracellular region"/>
    <property type="evidence" value="ECO:0007669"/>
    <property type="project" value="UniProtKB-SubCell"/>
</dbReference>
<keyword evidence="3" id="KW-0964">Secreted</keyword>
<comment type="subcellular location">
    <subcellularLocation>
        <location evidence="3">Secreted</location>
    </subcellularLocation>
    <subcellularLocation>
        <location evidence="3">Bacterial flagellum</location>
    </subcellularLocation>
</comment>
<gene>
    <name evidence="6" type="ORF">SAMN05216552_100979</name>
</gene>
<dbReference type="InterPro" id="IPR042187">
    <property type="entry name" value="Flagellin_C_sub2"/>
</dbReference>
<reference evidence="7" key="1">
    <citation type="submission" date="2016-10" db="EMBL/GenBank/DDBJ databases">
        <authorList>
            <person name="Varghese N."/>
            <person name="Submissions S."/>
        </authorList>
    </citation>
    <scope>NUCLEOTIDE SEQUENCE [LARGE SCALE GENOMIC DNA]</scope>
    <source>
        <strain evidence="7">CGMCC 1.11014</strain>
    </source>
</reference>
<organism evidence="6 7">
    <name type="scientific">Pseudoduganella namucuonensis</name>
    <dbReference type="NCBI Taxonomy" id="1035707"/>
    <lineage>
        <taxon>Bacteria</taxon>
        <taxon>Pseudomonadati</taxon>
        <taxon>Pseudomonadota</taxon>
        <taxon>Betaproteobacteria</taxon>
        <taxon>Burkholderiales</taxon>
        <taxon>Oxalobacteraceae</taxon>
        <taxon>Telluria group</taxon>
        <taxon>Pseudoduganella</taxon>
    </lineage>
</organism>
<protein>
    <recommendedName>
        <fullName evidence="3">Flagellin</fullName>
    </recommendedName>
</protein>
<dbReference type="InterPro" id="IPR001029">
    <property type="entry name" value="Flagellin_N"/>
</dbReference>
<keyword evidence="7" id="KW-1185">Reference proteome</keyword>
<dbReference type="GO" id="GO:0005198">
    <property type="term" value="F:structural molecule activity"/>
    <property type="evidence" value="ECO:0007669"/>
    <property type="project" value="UniProtKB-UniRule"/>
</dbReference>
<dbReference type="EMBL" id="FPBO01000009">
    <property type="protein sequence ID" value="SFU76988.1"/>
    <property type="molecule type" value="Genomic_DNA"/>
</dbReference>
<feature type="domain" description="Flagellin N-terminal" evidence="4">
    <location>
        <begin position="3"/>
        <end position="118"/>
    </location>
</feature>
<dbReference type="Proteomes" id="UP000199391">
    <property type="component" value="Unassembled WGS sequence"/>
</dbReference>
<keyword evidence="6" id="KW-0966">Cell projection</keyword>
<dbReference type="Pfam" id="PF00669">
    <property type="entry name" value="Flagellin_N"/>
    <property type="match status" value="1"/>
</dbReference>
<dbReference type="InterPro" id="IPR001492">
    <property type="entry name" value="Flagellin"/>
</dbReference>
<dbReference type="InterPro" id="IPR046358">
    <property type="entry name" value="Flagellin_C"/>
</dbReference>
<sequence length="358" mass="36222">MALAMTRLGTGFRINSARDDAAGLQIATRLSSELHGMAAARANIQKSTSMLQTADGALDVSGKILIRMKDLAIQAADGTTSDHDRAALQAEYTALTRELSHISIATTFGGTKLLLGDSTEERAAAANAAQAAGAAAANASAAQGAAQGQYDNALANHQGAPTALTLAALTAANDALIQTTAAATVAGEAATESQNYATAVAAATAVDGAFSAPLDFQIGDSDEEVMTVRLTPELTAMHSALHAAASTYDTFGIVRNGAGTDLVIASTATTAIGNLQTAIDAVAAVRSSIGAAGNRLDHAANNLATSQVNASAARGRIMDADFAQESANMISQQMLMQSGTAVLRQAGSISSMLMSLLR</sequence>
<dbReference type="Gene3D" id="3.30.70.2120">
    <property type="match status" value="1"/>
</dbReference>
<name>A0A1I7IVQ8_9BURK</name>
<dbReference type="Gene3D" id="1.20.1330.10">
    <property type="entry name" value="f41 fragment of flagellin, N-terminal domain"/>
    <property type="match status" value="1"/>
</dbReference>
<dbReference type="GO" id="GO:0009288">
    <property type="term" value="C:bacterial-type flagellum"/>
    <property type="evidence" value="ECO:0007669"/>
    <property type="project" value="UniProtKB-SubCell"/>
</dbReference>
<keyword evidence="2 3" id="KW-0975">Bacterial flagellum</keyword>
<dbReference type="Gene3D" id="6.10.10.10">
    <property type="entry name" value="Flagellar export chaperone, C-terminal domain"/>
    <property type="match status" value="1"/>
</dbReference>
<dbReference type="AlphaFoldDB" id="A0A1I7IVQ8"/>
<dbReference type="SUPFAM" id="SSF64518">
    <property type="entry name" value="Phase 1 flagellin"/>
    <property type="match status" value="1"/>
</dbReference>
<proteinExistence type="inferred from homology"/>